<sequence length="61" mass="7005">MIGGHPQIVKCLVRQANGRILSSPWELGQYGLWNHCNRCVFDRIHPRINVILVSVEELQPL</sequence>
<protein>
    <submittedName>
        <fullName evidence="1">Uncharacterized protein</fullName>
    </submittedName>
</protein>
<dbReference type="AlphaFoldDB" id="A0A835BLH7"/>
<reference evidence="1" key="1">
    <citation type="submission" date="2020-07" db="EMBL/GenBank/DDBJ databases">
        <title>Genome sequence and genetic diversity analysis of an under-domesticated orphan crop, white fonio (Digitaria exilis).</title>
        <authorList>
            <person name="Bennetzen J.L."/>
            <person name="Chen S."/>
            <person name="Ma X."/>
            <person name="Wang X."/>
            <person name="Yssel A.E.J."/>
            <person name="Chaluvadi S.R."/>
            <person name="Johnson M."/>
            <person name="Gangashetty P."/>
            <person name="Hamidou F."/>
            <person name="Sanogo M.D."/>
            <person name="Zwaenepoel A."/>
            <person name="Wallace J."/>
            <person name="Van De Peer Y."/>
            <person name="Van Deynze A."/>
        </authorList>
    </citation>
    <scope>NUCLEOTIDE SEQUENCE</scope>
    <source>
        <tissue evidence="1">Leaves</tissue>
    </source>
</reference>
<comment type="caution">
    <text evidence="1">The sequence shown here is derived from an EMBL/GenBank/DDBJ whole genome shotgun (WGS) entry which is preliminary data.</text>
</comment>
<name>A0A835BLH7_9POAL</name>
<evidence type="ECO:0000313" key="2">
    <source>
        <dbReference type="Proteomes" id="UP000636709"/>
    </source>
</evidence>
<accession>A0A835BLH7</accession>
<gene>
    <name evidence="1" type="ORF">HU200_033314</name>
</gene>
<evidence type="ECO:0000313" key="1">
    <source>
        <dbReference type="EMBL" id="KAF8701980.1"/>
    </source>
</evidence>
<organism evidence="1 2">
    <name type="scientific">Digitaria exilis</name>
    <dbReference type="NCBI Taxonomy" id="1010633"/>
    <lineage>
        <taxon>Eukaryota</taxon>
        <taxon>Viridiplantae</taxon>
        <taxon>Streptophyta</taxon>
        <taxon>Embryophyta</taxon>
        <taxon>Tracheophyta</taxon>
        <taxon>Spermatophyta</taxon>
        <taxon>Magnoliopsida</taxon>
        <taxon>Liliopsida</taxon>
        <taxon>Poales</taxon>
        <taxon>Poaceae</taxon>
        <taxon>PACMAD clade</taxon>
        <taxon>Panicoideae</taxon>
        <taxon>Panicodae</taxon>
        <taxon>Paniceae</taxon>
        <taxon>Anthephorinae</taxon>
        <taxon>Digitaria</taxon>
    </lineage>
</organism>
<keyword evidence="2" id="KW-1185">Reference proteome</keyword>
<proteinExistence type="predicted"/>
<dbReference type="Proteomes" id="UP000636709">
    <property type="component" value="Unassembled WGS sequence"/>
</dbReference>
<dbReference type="EMBL" id="JACEFO010001795">
    <property type="protein sequence ID" value="KAF8701980.1"/>
    <property type="molecule type" value="Genomic_DNA"/>
</dbReference>